<protein>
    <submittedName>
        <fullName evidence="1">Uncharacterized protein</fullName>
    </submittedName>
</protein>
<dbReference type="OrthoDB" id="6637825at2"/>
<organism evidence="1 2">
    <name type="scientific">Mesorhizobium atlanticum</name>
    <dbReference type="NCBI Taxonomy" id="2233532"/>
    <lineage>
        <taxon>Bacteria</taxon>
        <taxon>Pseudomonadati</taxon>
        <taxon>Pseudomonadota</taxon>
        <taxon>Alphaproteobacteria</taxon>
        <taxon>Hyphomicrobiales</taxon>
        <taxon>Phyllobacteriaceae</taxon>
        <taxon>Mesorhizobium</taxon>
    </lineage>
</organism>
<evidence type="ECO:0000313" key="2">
    <source>
        <dbReference type="Proteomes" id="UP000251956"/>
    </source>
</evidence>
<accession>A0A330GJP3</accession>
<dbReference type="EMBL" id="QMBQ01000012">
    <property type="protein sequence ID" value="RAZ71742.1"/>
    <property type="molecule type" value="Genomic_DNA"/>
</dbReference>
<dbReference type="AlphaFoldDB" id="A0A330GJP3"/>
<keyword evidence="2" id="KW-1185">Reference proteome</keyword>
<gene>
    <name evidence="1" type="ORF">DPM35_29650</name>
</gene>
<dbReference type="RefSeq" id="WP_112131044.1">
    <property type="nucleotide sequence ID" value="NZ_QMBQ01000012.1"/>
</dbReference>
<comment type="caution">
    <text evidence="1">The sequence shown here is derived from an EMBL/GenBank/DDBJ whole genome shotgun (WGS) entry which is preliminary data.</text>
</comment>
<dbReference type="Proteomes" id="UP000251956">
    <property type="component" value="Unassembled WGS sequence"/>
</dbReference>
<reference evidence="2" key="1">
    <citation type="submission" date="2018-06" db="EMBL/GenBank/DDBJ databases">
        <authorList>
            <person name="Helene L.C."/>
            <person name="Dall'Agnol R."/>
            <person name="Delamuta J.R."/>
            <person name="Hungria M."/>
        </authorList>
    </citation>
    <scope>NUCLEOTIDE SEQUENCE [LARGE SCALE GENOMIC DNA]</scope>
    <source>
        <strain evidence="2">CNPSo 3140</strain>
    </source>
</reference>
<evidence type="ECO:0000313" key="1">
    <source>
        <dbReference type="EMBL" id="RAZ71742.1"/>
    </source>
</evidence>
<reference evidence="1 2" key="2">
    <citation type="submission" date="2018-07" db="EMBL/GenBank/DDBJ databases">
        <title>Diversity of Mesorhizobium strains in Brazil.</title>
        <authorList>
            <person name="Helene L.C.F."/>
            <person name="Dall'Agnol R."/>
            <person name="Delamuta J.R.M."/>
            <person name="Hungria M."/>
        </authorList>
    </citation>
    <scope>NUCLEOTIDE SEQUENCE [LARGE SCALE GENOMIC DNA]</scope>
    <source>
        <strain evidence="1 2">CNPSo 3140</strain>
    </source>
</reference>
<sequence>MSQIAKLLSTPPPDVLEIVRHNHSHAAAHESADRPTVDDLLAIYEIDEDVAASKPLTSIAIFDDVLTAGTHYRAMQIKLAGQFPGVPIFGMFIARRAIPPSDAEEFAKQIKAMFGDVENE</sequence>
<name>A0A330GJP3_9HYPH</name>
<proteinExistence type="predicted"/>